<evidence type="ECO:0000313" key="2">
    <source>
        <dbReference type="EMBL" id="TFW35676.1"/>
    </source>
</evidence>
<proteinExistence type="predicted"/>
<name>A0A4Y9T5W6_9BURK</name>
<feature type="compositionally biased region" description="Basic and acidic residues" evidence="1">
    <location>
        <begin position="57"/>
        <end position="67"/>
    </location>
</feature>
<evidence type="ECO:0000256" key="1">
    <source>
        <dbReference type="SAM" id="MobiDB-lite"/>
    </source>
</evidence>
<keyword evidence="3" id="KW-1185">Reference proteome</keyword>
<evidence type="ECO:0000313" key="3">
    <source>
        <dbReference type="Proteomes" id="UP000297258"/>
    </source>
</evidence>
<dbReference type="OrthoDB" id="8779484at2"/>
<protein>
    <submittedName>
        <fullName evidence="2">Uncharacterized protein</fullName>
    </submittedName>
</protein>
<feature type="compositionally biased region" description="Basic and acidic residues" evidence="1">
    <location>
        <begin position="1"/>
        <end position="18"/>
    </location>
</feature>
<feature type="region of interest" description="Disordered" evidence="1">
    <location>
        <begin position="1"/>
        <end position="67"/>
    </location>
</feature>
<comment type="caution">
    <text evidence="2">The sequence shown here is derived from an EMBL/GenBank/DDBJ whole genome shotgun (WGS) entry which is preliminary data.</text>
</comment>
<accession>A0A4Y9T5W6</accession>
<gene>
    <name evidence="2" type="ORF">E4O92_01600</name>
</gene>
<dbReference type="EMBL" id="SPUM01000008">
    <property type="protein sequence ID" value="TFW35676.1"/>
    <property type="molecule type" value="Genomic_DNA"/>
</dbReference>
<organism evidence="2 3">
    <name type="scientific">Massilia horti</name>
    <dbReference type="NCBI Taxonomy" id="2562153"/>
    <lineage>
        <taxon>Bacteria</taxon>
        <taxon>Pseudomonadati</taxon>
        <taxon>Pseudomonadota</taxon>
        <taxon>Betaproteobacteria</taxon>
        <taxon>Burkholderiales</taxon>
        <taxon>Oxalobacteraceae</taxon>
        <taxon>Telluria group</taxon>
        <taxon>Massilia</taxon>
    </lineage>
</organism>
<dbReference type="AlphaFoldDB" id="A0A4Y9T5W6"/>
<dbReference type="RefSeq" id="WP_135187995.1">
    <property type="nucleotide sequence ID" value="NZ_SPUM01000008.1"/>
</dbReference>
<reference evidence="2 3" key="1">
    <citation type="submission" date="2019-03" db="EMBL/GenBank/DDBJ databases">
        <title>Draft genome of Massilia hortus sp. nov., a novel bacterial species of the Oxalobacteraceae family.</title>
        <authorList>
            <person name="Peta V."/>
            <person name="Raths R."/>
            <person name="Bucking H."/>
        </authorList>
    </citation>
    <scope>NUCLEOTIDE SEQUENCE [LARGE SCALE GENOMIC DNA]</scope>
    <source>
        <strain evidence="2 3">ONC3</strain>
    </source>
</reference>
<sequence>MNRSKFLHDPGVKGRPYLEEADIGSGEKTPAELETEDMIREIPPLPPSNPSSQATDATRRPDEPPTP</sequence>
<dbReference type="Proteomes" id="UP000297258">
    <property type="component" value="Unassembled WGS sequence"/>
</dbReference>